<evidence type="ECO:0000256" key="5">
    <source>
        <dbReference type="ARBA" id="ARBA00023110"/>
    </source>
</evidence>
<evidence type="ECO:0000313" key="11">
    <source>
        <dbReference type="EMBL" id="CPR16417.1"/>
    </source>
</evidence>
<gene>
    <name evidence="11" type="ORF">YBN1229_v1_0799</name>
</gene>
<dbReference type="Proteomes" id="UP000033187">
    <property type="component" value="Chromosome 1"/>
</dbReference>
<keyword evidence="12" id="KW-1185">Reference proteome</keyword>
<evidence type="ECO:0000256" key="9">
    <source>
        <dbReference type="SAM" id="MobiDB-lite"/>
    </source>
</evidence>
<dbReference type="AlphaFoldDB" id="A0A0D6JCM1"/>
<reference evidence="12" key="1">
    <citation type="submission" date="2015-02" db="EMBL/GenBank/DDBJ databases">
        <authorList>
            <person name="Chooi Y.-H."/>
        </authorList>
    </citation>
    <scope>NUCLEOTIDE SEQUENCE [LARGE SCALE GENOMIC DNA]</scope>
    <source>
        <strain evidence="12">strain Y</strain>
    </source>
</reference>
<comment type="similarity">
    <text evidence="2">Belongs to the PpiC/parvulin rotamase family.</text>
</comment>
<evidence type="ECO:0000313" key="12">
    <source>
        <dbReference type="Proteomes" id="UP000033187"/>
    </source>
</evidence>
<proteinExistence type="inferred from homology"/>
<dbReference type="KEGG" id="fil:BN1229_v1_0795"/>
<feature type="compositionally biased region" description="Basic and acidic residues" evidence="9">
    <location>
        <begin position="344"/>
        <end position="367"/>
    </location>
</feature>
<dbReference type="SUPFAM" id="SSF54534">
    <property type="entry name" value="FKBP-like"/>
    <property type="match status" value="1"/>
</dbReference>
<dbReference type="PANTHER" id="PTHR47245">
    <property type="entry name" value="PEPTIDYLPROLYL ISOMERASE"/>
    <property type="match status" value="1"/>
</dbReference>
<feature type="compositionally biased region" description="Low complexity" evidence="9">
    <location>
        <begin position="325"/>
        <end position="343"/>
    </location>
</feature>
<evidence type="ECO:0000256" key="1">
    <source>
        <dbReference type="ARBA" id="ARBA00000971"/>
    </source>
</evidence>
<protein>
    <recommendedName>
        <fullName evidence="4">Parvulin-like PPIase</fullName>
        <ecNumber evidence="3">5.2.1.8</ecNumber>
    </recommendedName>
    <alternativeName>
        <fullName evidence="6">Peptidyl-prolyl cis-trans isomerase plp</fullName>
    </alternativeName>
    <alternativeName>
        <fullName evidence="7">Rotamase plp</fullName>
    </alternativeName>
</protein>
<dbReference type="InterPro" id="IPR000297">
    <property type="entry name" value="PPIase_PpiC"/>
</dbReference>
<dbReference type="EC" id="5.2.1.8" evidence="3"/>
<sequence>MGWSIDAGNTLSFNTPTMAGPVQKSQLRAVAVEANRPGKEQRVKVSMTSKSTMNLLAAAMLGALVWLPAGPIAAEDAPLATVNGKPVTDRDLQLAESEIGSDLGNLPESTRRRVLVEYIIETQLMADAALGEKMDQAPGFDERMAYYKRKALREAYFDSKIKDSVGEAAAKAFYDDQIKGMKPEEEVKARHILVKTEEEARDIKEKIARGADFAEMAKEFSQDPGTKDNGGLLGFFSRGQMVPQFEEPAFMLEPGDISDPVESRFGWHLIKVEERRKKPLPTFDEVKDRILNSMIHRKAQSVAEDLRKNAKIEYVDPEIKKEVAAQEAQAEQQRQMIEQQIKQLEAKEKAGEADKKDAEPAEGKKAE</sequence>
<evidence type="ECO:0000256" key="3">
    <source>
        <dbReference type="ARBA" id="ARBA00013194"/>
    </source>
</evidence>
<keyword evidence="8 11" id="KW-0413">Isomerase</keyword>
<dbReference type="GO" id="GO:0003755">
    <property type="term" value="F:peptidyl-prolyl cis-trans isomerase activity"/>
    <property type="evidence" value="ECO:0007669"/>
    <property type="project" value="UniProtKB-KW"/>
</dbReference>
<feature type="domain" description="PpiC" evidence="10">
    <location>
        <begin position="184"/>
        <end position="274"/>
    </location>
</feature>
<organism evidence="11 12">
    <name type="scientific">Candidatus Filomicrobium marinum</name>
    <dbReference type="NCBI Taxonomy" id="1608628"/>
    <lineage>
        <taxon>Bacteria</taxon>
        <taxon>Pseudomonadati</taxon>
        <taxon>Pseudomonadota</taxon>
        <taxon>Alphaproteobacteria</taxon>
        <taxon>Hyphomicrobiales</taxon>
        <taxon>Hyphomicrobiaceae</taxon>
        <taxon>Filomicrobium</taxon>
    </lineage>
</organism>
<accession>A0A0D6JCM1</accession>
<evidence type="ECO:0000256" key="6">
    <source>
        <dbReference type="ARBA" id="ARBA00030642"/>
    </source>
</evidence>
<dbReference type="InterPro" id="IPR046357">
    <property type="entry name" value="PPIase_dom_sf"/>
</dbReference>
<evidence type="ECO:0000256" key="8">
    <source>
        <dbReference type="PROSITE-ProRule" id="PRU00278"/>
    </source>
</evidence>
<comment type="catalytic activity">
    <reaction evidence="1">
        <text>[protein]-peptidylproline (omega=180) = [protein]-peptidylproline (omega=0)</text>
        <dbReference type="Rhea" id="RHEA:16237"/>
        <dbReference type="Rhea" id="RHEA-COMP:10747"/>
        <dbReference type="Rhea" id="RHEA-COMP:10748"/>
        <dbReference type="ChEBI" id="CHEBI:83833"/>
        <dbReference type="ChEBI" id="CHEBI:83834"/>
        <dbReference type="EC" id="5.2.1.8"/>
    </reaction>
</comment>
<dbReference type="PANTHER" id="PTHR47245:SF2">
    <property type="entry name" value="PEPTIDYL-PROLYL CIS-TRANS ISOMERASE HP_0175-RELATED"/>
    <property type="match status" value="1"/>
</dbReference>
<feature type="region of interest" description="Disordered" evidence="9">
    <location>
        <begin position="325"/>
        <end position="367"/>
    </location>
</feature>
<evidence type="ECO:0000256" key="2">
    <source>
        <dbReference type="ARBA" id="ARBA00007656"/>
    </source>
</evidence>
<evidence type="ECO:0000256" key="7">
    <source>
        <dbReference type="ARBA" id="ARBA00031484"/>
    </source>
</evidence>
<dbReference type="Pfam" id="PF13616">
    <property type="entry name" value="Rotamase_3"/>
    <property type="match status" value="1"/>
</dbReference>
<dbReference type="InterPro" id="IPR050245">
    <property type="entry name" value="PrsA_foldase"/>
</dbReference>
<dbReference type="KEGG" id="fiy:BN1229_v1_0799"/>
<dbReference type="EMBL" id="LN829119">
    <property type="protein sequence ID" value="CPR16417.1"/>
    <property type="molecule type" value="Genomic_DNA"/>
</dbReference>
<dbReference type="PROSITE" id="PS50198">
    <property type="entry name" value="PPIC_PPIASE_2"/>
    <property type="match status" value="1"/>
</dbReference>
<name>A0A0D6JCM1_9HYPH</name>
<evidence type="ECO:0000256" key="4">
    <source>
        <dbReference type="ARBA" id="ARBA00018370"/>
    </source>
</evidence>
<dbReference type="Gene3D" id="1.10.8.1040">
    <property type="match status" value="1"/>
</dbReference>
<keyword evidence="5 8" id="KW-0697">Rotamase</keyword>
<dbReference type="Gene3D" id="3.10.50.40">
    <property type="match status" value="1"/>
</dbReference>
<evidence type="ECO:0000259" key="10">
    <source>
        <dbReference type="PROSITE" id="PS50198"/>
    </source>
</evidence>